<evidence type="ECO:0000313" key="3">
    <source>
        <dbReference type="EMBL" id="QSB03870.1"/>
    </source>
</evidence>
<dbReference type="GO" id="GO:0045893">
    <property type="term" value="P:positive regulation of DNA-templated transcription"/>
    <property type="evidence" value="ECO:0007669"/>
    <property type="project" value="UniProtKB-UniRule"/>
</dbReference>
<protein>
    <recommendedName>
        <fullName evidence="1">RNA polymerase-binding protein RbpA</fullName>
    </recommendedName>
</protein>
<comment type="function">
    <text evidence="1">Binds to RNA polymerase (RNAP), stimulating transcription from principal, but not alternative sigma factor promoters.</text>
</comment>
<dbReference type="GO" id="GO:0008270">
    <property type="term" value="F:zinc ion binding"/>
    <property type="evidence" value="ECO:0007669"/>
    <property type="project" value="UniProtKB-UniRule"/>
</dbReference>
<keyword evidence="1" id="KW-0805">Transcription regulation</keyword>
<dbReference type="RefSeq" id="WP_213169868.1">
    <property type="nucleotide sequence ID" value="NZ_CP070496.1"/>
</dbReference>
<dbReference type="InterPro" id="IPR038638">
    <property type="entry name" value="RbpA_sf"/>
</dbReference>
<dbReference type="HAMAP" id="MF_01483">
    <property type="entry name" value="RbpA"/>
    <property type="match status" value="1"/>
</dbReference>
<feature type="binding site" evidence="1">
    <location>
        <position position="57"/>
    </location>
    <ligand>
        <name>Zn(2+)</name>
        <dbReference type="ChEBI" id="CHEBI:29105"/>
    </ligand>
</feature>
<dbReference type="Pfam" id="PF13397">
    <property type="entry name" value="RbpA"/>
    <property type="match status" value="1"/>
</dbReference>
<organism evidence="3 4">
    <name type="scientific">Natronoglycomyces albus</name>
    <dbReference type="NCBI Taxonomy" id="2811108"/>
    <lineage>
        <taxon>Bacteria</taxon>
        <taxon>Bacillati</taxon>
        <taxon>Actinomycetota</taxon>
        <taxon>Actinomycetes</taxon>
        <taxon>Glycomycetales</taxon>
        <taxon>Glycomycetaceae</taxon>
        <taxon>Natronoglycomyces</taxon>
    </lineage>
</organism>
<feature type="binding site" evidence="1">
    <location>
        <position position="39"/>
    </location>
    <ligand>
        <name>Zn(2+)</name>
        <dbReference type="ChEBI" id="CHEBI:29105"/>
    </ligand>
</feature>
<proteinExistence type="inferred from homology"/>
<sequence length="118" mass="13242">MINGQAIRGTRVGAGPESMSERGRPVERQHVSYWCANGHETSRSFALNADFPLEWDCRRCGWPASLDEENPPGRRESRPYKTHLAYVMERRSKEEAEEILAEALAARAAARGELRASA</sequence>
<keyword evidence="1" id="KW-0479">Metal-binding</keyword>
<dbReference type="InterPro" id="IPR025182">
    <property type="entry name" value="RNApol-bd_RbpA"/>
</dbReference>
<feature type="region of interest" description="Disordered" evidence="2">
    <location>
        <begin position="1"/>
        <end position="25"/>
    </location>
</feature>
<dbReference type="AlphaFoldDB" id="A0A895XNI8"/>
<feature type="binding site" evidence="1">
    <location>
        <position position="35"/>
    </location>
    <ligand>
        <name>Zn(2+)</name>
        <dbReference type="ChEBI" id="CHEBI:29105"/>
    </ligand>
</feature>
<keyword evidence="1" id="KW-0804">Transcription</keyword>
<comment type="cofactor">
    <cofactor evidence="1">
        <name>Zn(2+)</name>
        <dbReference type="ChEBI" id="CHEBI:29105"/>
    </cofactor>
    <text evidence="1">Bind 1 Zn(2+) per subunit.</text>
</comment>
<dbReference type="EMBL" id="CP070496">
    <property type="protein sequence ID" value="QSB03870.1"/>
    <property type="molecule type" value="Genomic_DNA"/>
</dbReference>
<feature type="binding site" evidence="1">
    <location>
        <position position="60"/>
    </location>
    <ligand>
        <name>Zn(2+)</name>
        <dbReference type="ChEBI" id="CHEBI:29105"/>
    </ligand>
</feature>
<dbReference type="KEGG" id="nav:JQS30_08510"/>
<evidence type="ECO:0000313" key="4">
    <source>
        <dbReference type="Proteomes" id="UP000662939"/>
    </source>
</evidence>
<evidence type="ECO:0000256" key="2">
    <source>
        <dbReference type="SAM" id="MobiDB-lite"/>
    </source>
</evidence>
<comment type="subunit">
    <text evidence="1">Forms a complex with the RNAP catalytic core and with free principal sigma factors.</text>
</comment>
<keyword evidence="4" id="KW-1185">Reference proteome</keyword>
<dbReference type="Gene3D" id="2.20.28.270">
    <property type="entry name" value="RNA polymerase-binding protein A"/>
    <property type="match status" value="1"/>
</dbReference>
<name>A0A895XNI8_9ACTN</name>
<accession>A0A895XNI8</accession>
<dbReference type="Proteomes" id="UP000662939">
    <property type="component" value="Chromosome"/>
</dbReference>
<keyword evidence="1" id="KW-0862">Zinc</keyword>
<evidence type="ECO:0000256" key="1">
    <source>
        <dbReference type="HAMAP-Rule" id="MF_01483"/>
    </source>
</evidence>
<dbReference type="GO" id="GO:0001000">
    <property type="term" value="F:bacterial-type RNA polymerase core enzyme binding"/>
    <property type="evidence" value="ECO:0007669"/>
    <property type="project" value="UniProtKB-UniRule"/>
</dbReference>
<gene>
    <name evidence="1" type="primary">rbpA</name>
    <name evidence="3" type="ORF">JQS30_08510</name>
</gene>
<reference evidence="3" key="1">
    <citation type="submission" date="2021-02" db="EMBL/GenBank/DDBJ databases">
        <title>Natronoglycomyces albus gen. nov., sp. nov, a haloalkaliphilic actinobacterium from a soda solonchak soil.</title>
        <authorList>
            <person name="Sorokin D.Y."/>
            <person name="Khijniak T.V."/>
            <person name="Zakharycheva A.P."/>
            <person name="Boueva O.V."/>
            <person name="Ariskina E.V."/>
            <person name="Hahnke R.L."/>
            <person name="Bunk B."/>
            <person name="Sproer C."/>
            <person name="Schumann P."/>
            <person name="Evtushenko L.I."/>
            <person name="Kublanov I.V."/>
        </authorList>
    </citation>
    <scope>NUCLEOTIDE SEQUENCE</scope>
    <source>
        <strain evidence="3">DSM 106290</strain>
    </source>
</reference>
<comment type="similarity">
    <text evidence="1">Belongs to the RNA polymerase-binding protein RbpA family.</text>
</comment>